<accession>A0ABM8IEM7</accession>
<protein>
    <submittedName>
        <fullName evidence="2">Uncharacterized protein</fullName>
    </submittedName>
</protein>
<proteinExistence type="predicted"/>
<gene>
    <name evidence="2" type="ORF">BSYN_10310</name>
</gene>
<evidence type="ECO:0000313" key="3">
    <source>
        <dbReference type="Proteomes" id="UP001496674"/>
    </source>
</evidence>
<organism evidence="2 3">
    <name type="scientific">Bacteroides sedimenti</name>
    <dbReference type="NCBI Taxonomy" id="2136147"/>
    <lineage>
        <taxon>Bacteria</taxon>
        <taxon>Pseudomonadati</taxon>
        <taxon>Bacteroidota</taxon>
        <taxon>Bacteroidia</taxon>
        <taxon>Bacteroidales</taxon>
        <taxon>Bacteroidaceae</taxon>
        <taxon>Bacteroides</taxon>
    </lineage>
</organism>
<keyword evidence="1" id="KW-1133">Transmembrane helix</keyword>
<feature type="transmembrane region" description="Helical" evidence="1">
    <location>
        <begin position="20"/>
        <end position="41"/>
    </location>
</feature>
<evidence type="ECO:0000313" key="2">
    <source>
        <dbReference type="EMBL" id="BEG98766.1"/>
    </source>
</evidence>
<dbReference type="EMBL" id="AP028055">
    <property type="protein sequence ID" value="BEG98766.1"/>
    <property type="molecule type" value="Genomic_DNA"/>
</dbReference>
<keyword evidence="1" id="KW-0472">Membrane</keyword>
<evidence type="ECO:0000256" key="1">
    <source>
        <dbReference type="SAM" id="Phobius"/>
    </source>
</evidence>
<sequence>MYLFYAWLIKSKLYTFGETWAISLGVMAWNVLLVYACLKLYDESVSKYLAKRFLNKKI</sequence>
<keyword evidence="3" id="KW-1185">Reference proteome</keyword>
<dbReference type="Proteomes" id="UP001496674">
    <property type="component" value="Chromosome"/>
</dbReference>
<keyword evidence="1" id="KW-0812">Transmembrane</keyword>
<reference evidence="2 3" key="1">
    <citation type="submission" date="2023-04" db="EMBL/GenBank/DDBJ databases">
        <title>Draft genome sequence of acteroides sedimenti strain YN3PY1.</title>
        <authorList>
            <person name="Yoshida N."/>
        </authorList>
    </citation>
    <scope>NUCLEOTIDE SEQUENCE [LARGE SCALE GENOMIC DNA]</scope>
    <source>
        <strain evidence="2 3">YN3PY1</strain>
    </source>
</reference>
<name>A0ABM8IEM7_9BACE</name>